<dbReference type="EMBL" id="KE361636">
    <property type="protein sequence ID" value="EPQ28015.1"/>
    <property type="molecule type" value="Genomic_DNA"/>
</dbReference>
<feature type="compositionally biased region" description="Acidic residues" evidence="1">
    <location>
        <begin position="590"/>
        <end position="620"/>
    </location>
</feature>
<feature type="compositionally biased region" description="Basic and acidic residues" evidence="1">
    <location>
        <begin position="548"/>
        <end position="560"/>
    </location>
</feature>
<dbReference type="Proteomes" id="UP000053664">
    <property type="component" value="Unassembled WGS sequence"/>
</dbReference>
<evidence type="ECO:0000313" key="3">
    <source>
        <dbReference type="EMBL" id="EPQ28015.1"/>
    </source>
</evidence>
<dbReference type="HOGENOM" id="CLU_032159_0_0_1"/>
<gene>
    <name evidence="3" type="ORF">PFL1_04342</name>
</gene>
<protein>
    <recommendedName>
        <fullName evidence="2">F-box domain-containing protein</fullName>
    </recommendedName>
</protein>
<name>A0A061H7Q6_9BASI</name>
<proteinExistence type="predicted"/>
<evidence type="ECO:0000313" key="4">
    <source>
        <dbReference type="Proteomes" id="UP000053664"/>
    </source>
</evidence>
<dbReference type="AlphaFoldDB" id="A0A061H7Q6"/>
<feature type="region of interest" description="Disordered" evidence="1">
    <location>
        <begin position="587"/>
        <end position="633"/>
    </location>
</feature>
<dbReference type="KEGG" id="pfp:PFL1_04342"/>
<evidence type="ECO:0000259" key="2">
    <source>
        <dbReference type="PROSITE" id="PS50181"/>
    </source>
</evidence>
<dbReference type="InterPro" id="IPR001810">
    <property type="entry name" value="F-box_dom"/>
</dbReference>
<reference evidence="3 4" key="1">
    <citation type="journal article" date="2013" name="Plant Cell">
        <title>The transition from a phytopathogenic smut ancestor to an anamorphic biocontrol agent deciphered by comparative whole-genome analysis.</title>
        <authorList>
            <person name="Lefebvre F."/>
            <person name="Joly D.L."/>
            <person name="Labbe C."/>
            <person name="Teichmann B."/>
            <person name="Linning R."/>
            <person name="Belzile F."/>
            <person name="Bakkeren G."/>
            <person name="Belanger R.R."/>
        </authorList>
    </citation>
    <scope>NUCLEOTIDE SEQUENCE [LARGE SCALE GENOMIC DNA]</scope>
    <source>
        <strain evidence="3 4">PF-1</strain>
    </source>
</reference>
<dbReference type="PROSITE" id="PS50181">
    <property type="entry name" value="FBOX"/>
    <property type="match status" value="1"/>
</dbReference>
<dbReference type="SUPFAM" id="SSF81383">
    <property type="entry name" value="F-box domain"/>
    <property type="match status" value="1"/>
</dbReference>
<feature type="region of interest" description="Disordered" evidence="1">
    <location>
        <begin position="536"/>
        <end position="566"/>
    </location>
</feature>
<dbReference type="Gene3D" id="1.20.1280.50">
    <property type="match status" value="1"/>
</dbReference>
<dbReference type="GeneID" id="19318447"/>
<dbReference type="eggNOG" id="ENOG502QPZ8">
    <property type="taxonomic scope" value="Eukaryota"/>
</dbReference>
<sequence length="633" mass="71278">MSHTTTADPLVRFPSETVLEVLAHLDTTSIVALEGVSRPWNDFVSAQAAIVYPRSCTQRHSAYLDARDIAAPPASLQHVLADKRSYTRHWPDPTKQPKAYARHHHLVQRNFRPPKGQLPDMRERLIRHRVWRFRPDYKARFIICTSPLERIFSVCMDTHELLWEVTKSDDGRSVRSYAHLEYSDGLAAFDRLGDGVEVWRHLGHDGCTSSQDLLNHPKRGQFALVSVLPHRRRVRGFMMHERSLCVISDQGEGYVYALYPDRVEETVKVSLPVGAIGHLEHCSDVVMYSLGKAGYHFHSKVDGAHLGTIDAKDPRLGLSKSRNYFHIKHLPRVPRSITSDHVFPKSTEDDKRILAVEIEDGPLLERDKEEHEGHDWSLSADEWGAGMLYGDWMVGISLWGRIFICSDWRGVLDDPARAADTVSIIECDTGGYPQLFQLGGWLSVGCGKLICEVNGQTLLLTLPSRPGGLIKTGAEQEPAFAIASFYTLEGTGPMSMMSIQEDHLMTTYACNSMLEWDGAMGNNMEAKGIRIVDFSLPAEQSSKPPGSPEDRWIDPRDIEHFGPNVNNRWDRASCGLPSHAPRRLLNFEVLSDEEDEDEYEYEYGYDTEEDDEEGDVEETESANGGDAPSSQPE</sequence>
<dbReference type="CDD" id="cd09917">
    <property type="entry name" value="F-box_SF"/>
    <property type="match status" value="1"/>
</dbReference>
<evidence type="ECO:0000256" key="1">
    <source>
        <dbReference type="SAM" id="MobiDB-lite"/>
    </source>
</evidence>
<organism evidence="3 4">
    <name type="scientific">Pseudozyma flocculosa PF-1</name>
    <dbReference type="NCBI Taxonomy" id="1277687"/>
    <lineage>
        <taxon>Eukaryota</taxon>
        <taxon>Fungi</taxon>
        <taxon>Dikarya</taxon>
        <taxon>Basidiomycota</taxon>
        <taxon>Ustilaginomycotina</taxon>
        <taxon>Ustilaginomycetes</taxon>
        <taxon>Ustilaginales</taxon>
        <taxon>Ustilaginaceae</taxon>
        <taxon>Pseudozyma</taxon>
    </lineage>
</organism>
<dbReference type="InterPro" id="IPR036047">
    <property type="entry name" value="F-box-like_dom_sf"/>
</dbReference>
<accession>A0A061H7Q6</accession>
<dbReference type="RefSeq" id="XP_007880059.1">
    <property type="nucleotide sequence ID" value="XM_007881868.1"/>
</dbReference>
<feature type="domain" description="F-box" evidence="2">
    <location>
        <begin position="7"/>
        <end position="55"/>
    </location>
</feature>